<evidence type="ECO:0000259" key="10">
    <source>
        <dbReference type="Pfam" id="PF02558"/>
    </source>
</evidence>
<dbReference type="EC" id="1.1.1.169" evidence="3"/>
<dbReference type="InterPro" id="IPR036291">
    <property type="entry name" value="NAD(P)-bd_dom_sf"/>
</dbReference>
<dbReference type="GO" id="GO:0005737">
    <property type="term" value="C:cytoplasm"/>
    <property type="evidence" value="ECO:0007669"/>
    <property type="project" value="TreeGrafter"/>
</dbReference>
<evidence type="ECO:0000313" key="12">
    <source>
        <dbReference type="EMBL" id="RJF96094.1"/>
    </source>
</evidence>
<dbReference type="InterPro" id="IPR051402">
    <property type="entry name" value="KPR-Related"/>
</dbReference>
<evidence type="ECO:0000256" key="9">
    <source>
        <dbReference type="ARBA" id="ARBA00048793"/>
    </source>
</evidence>
<reference evidence="13" key="1">
    <citation type="submission" date="2018-09" db="EMBL/GenBank/DDBJ databases">
        <authorList>
            <person name="Zhu H."/>
        </authorList>
    </citation>
    <scope>NUCLEOTIDE SEQUENCE [LARGE SCALE GENOMIC DNA]</scope>
    <source>
        <strain evidence="13">K1R23-30</strain>
    </source>
</reference>
<keyword evidence="7 12" id="KW-0560">Oxidoreductase</keyword>
<keyword evidence="5" id="KW-0566">Pantothenate biosynthesis</keyword>
<protein>
    <recommendedName>
        <fullName evidence="4">2-dehydropantoate 2-reductase</fullName>
        <ecNumber evidence="3">1.1.1.169</ecNumber>
    </recommendedName>
    <alternativeName>
        <fullName evidence="8">Ketopantoate reductase</fullName>
    </alternativeName>
</protein>
<keyword evidence="6" id="KW-0521">NADP</keyword>
<dbReference type="Gene3D" id="3.40.50.720">
    <property type="entry name" value="NAD(P)-binding Rossmann-like Domain"/>
    <property type="match status" value="1"/>
</dbReference>
<sequence>MRLDHFSTSIHSARPAWPTEAAASRYNRAHSPFPFLRITVTSSAFPPCRVLVVGAGAIGSFYGSLLQTQGAEVSVVCRSEREAVSRDGFHIESKRLSDRVFRPAQTLGSVADYQGGPPDFLILSVKVVEGTDRAALIRDAVGPQTAIVLIENGVEIEEEIAASFPDNELISALAFVQVSRVGPGKVKHFAYGDLTFGNYPSGLSERSRQLGAMLDSAGIKSTLTEDVVTGRWQKCLWNAVFNPISVLGGVLDTGHILSGAEGEAFVRRAMQEVCAIAAATGHPLPPALIDQFIEGTRKAPPYKTSMALDYENGRPMETEVILGNAVRAGRREKVAIPALESLYALMKMVELKQASSSTPQG</sequence>
<dbReference type="InterPro" id="IPR013332">
    <property type="entry name" value="KPR_N"/>
</dbReference>
<keyword evidence="13" id="KW-1185">Reference proteome</keyword>
<dbReference type="Proteomes" id="UP000265955">
    <property type="component" value="Unassembled WGS sequence"/>
</dbReference>
<dbReference type="OrthoDB" id="8555723at2"/>
<evidence type="ECO:0000256" key="5">
    <source>
        <dbReference type="ARBA" id="ARBA00022655"/>
    </source>
</evidence>
<dbReference type="NCBIfam" id="TIGR00745">
    <property type="entry name" value="apbA_panE"/>
    <property type="match status" value="1"/>
</dbReference>
<comment type="pathway">
    <text evidence="1">Cofactor biosynthesis; (R)-pantothenate biosynthesis; (R)-pantoate from 3-methyl-2-oxobutanoate: step 2/2.</text>
</comment>
<dbReference type="UniPathway" id="UPA00028">
    <property type="reaction ID" value="UER00004"/>
</dbReference>
<evidence type="ECO:0000256" key="6">
    <source>
        <dbReference type="ARBA" id="ARBA00022857"/>
    </source>
</evidence>
<dbReference type="EMBL" id="QYUO01000002">
    <property type="protein sequence ID" value="RJF96094.1"/>
    <property type="molecule type" value="Genomic_DNA"/>
</dbReference>
<dbReference type="GO" id="GO:0008677">
    <property type="term" value="F:2-dehydropantoate 2-reductase activity"/>
    <property type="evidence" value="ECO:0007669"/>
    <property type="project" value="UniProtKB-EC"/>
</dbReference>
<evidence type="ECO:0000259" key="11">
    <source>
        <dbReference type="Pfam" id="PF08546"/>
    </source>
</evidence>
<evidence type="ECO:0000256" key="7">
    <source>
        <dbReference type="ARBA" id="ARBA00023002"/>
    </source>
</evidence>
<dbReference type="InterPro" id="IPR013752">
    <property type="entry name" value="KPA_reductase"/>
</dbReference>
<dbReference type="PANTHER" id="PTHR21708">
    <property type="entry name" value="PROBABLE 2-DEHYDROPANTOATE 2-REDUCTASE"/>
    <property type="match status" value="1"/>
</dbReference>
<evidence type="ECO:0000256" key="3">
    <source>
        <dbReference type="ARBA" id="ARBA00013014"/>
    </source>
</evidence>
<comment type="similarity">
    <text evidence="2">Belongs to the ketopantoate reductase family.</text>
</comment>
<evidence type="ECO:0000256" key="2">
    <source>
        <dbReference type="ARBA" id="ARBA00007870"/>
    </source>
</evidence>
<dbReference type="AlphaFoldDB" id="A0A3A3FLP1"/>
<evidence type="ECO:0000256" key="1">
    <source>
        <dbReference type="ARBA" id="ARBA00004994"/>
    </source>
</evidence>
<dbReference type="InterPro" id="IPR008927">
    <property type="entry name" value="6-PGluconate_DH-like_C_sf"/>
</dbReference>
<gene>
    <name evidence="12" type="ORF">D3871_22415</name>
</gene>
<feature type="domain" description="Ketopantoate reductase N-terminal" evidence="10">
    <location>
        <begin position="50"/>
        <end position="200"/>
    </location>
</feature>
<dbReference type="SUPFAM" id="SSF51735">
    <property type="entry name" value="NAD(P)-binding Rossmann-fold domains"/>
    <property type="match status" value="1"/>
</dbReference>
<dbReference type="Pfam" id="PF08546">
    <property type="entry name" value="ApbA_C"/>
    <property type="match status" value="1"/>
</dbReference>
<evidence type="ECO:0000313" key="13">
    <source>
        <dbReference type="Proteomes" id="UP000265955"/>
    </source>
</evidence>
<accession>A0A3A3FLP1</accession>
<dbReference type="InterPro" id="IPR003710">
    <property type="entry name" value="ApbA"/>
</dbReference>
<dbReference type="InterPro" id="IPR013328">
    <property type="entry name" value="6PGD_dom2"/>
</dbReference>
<dbReference type="FunFam" id="1.10.1040.10:FF:000017">
    <property type="entry name" value="2-dehydropantoate 2-reductase"/>
    <property type="match status" value="1"/>
</dbReference>
<evidence type="ECO:0000256" key="4">
    <source>
        <dbReference type="ARBA" id="ARBA00019465"/>
    </source>
</evidence>
<evidence type="ECO:0000256" key="8">
    <source>
        <dbReference type="ARBA" id="ARBA00032024"/>
    </source>
</evidence>
<feature type="domain" description="Ketopantoate reductase C-terminal" evidence="11">
    <location>
        <begin position="227"/>
        <end position="350"/>
    </location>
</feature>
<dbReference type="Gene3D" id="1.10.1040.10">
    <property type="entry name" value="N-(1-d-carboxylethyl)-l-norvaline Dehydrogenase, domain 2"/>
    <property type="match status" value="1"/>
</dbReference>
<organism evidence="12 13">
    <name type="scientific">Noviherbaspirillum saxi</name>
    <dbReference type="NCBI Taxonomy" id="2320863"/>
    <lineage>
        <taxon>Bacteria</taxon>
        <taxon>Pseudomonadati</taxon>
        <taxon>Pseudomonadota</taxon>
        <taxon>Betaproteobacteria</taxon>
        <taxon>Burkholderiales</taxon>
        <taxon>Oxalobacteraceae</taxon>
        <taxon>Noviherbaspirillum</taxon>
    </lineage>
</organism>
<dbReference type="SUPFAM" id="SSF48179">
    <property type="entry name" value="6-phosphogluconate dehydrogenase C-terminal domain-like"/>
    <property type="match status" value="1"/>
</dbReference>
<name>A0A3A3FLP1_9BURK</name>
<comment type="caution">
    <text evidence="12">The sequence shown here is derived from an EMBL/GenBank/DDBJ whole genome shotgun (WGS) entry which is preliminary data.</text>
</comment>
<comment type="catalytic activity">
    <reaction evidence="9">
        <text>(R)-pantoate + NADP(+) = 2-dehydropantoate + NADPH + H(+)</text>
        <dbReference type="Rhea" id="RHEA:16233"/>
        <dbReference type="ChEBI" id="CHEBI:11561"/>
        <dbReference type="ChEBI" id="CHEBI:15378"/>
        <dbReference type="ChEBI" id="CHEBI:15980"/>
        <dbReference type="ChEBI" id="CHEBI:57783"/>
        <dbReference type="ChEBI" id="CHEBI:58349"/>
        <dbReference type="EC" id="1.1.1.169"/>
    </reaction>
</comment>
<dbReference type="Pfam" id="PF02558">
    <property type="entry name" value="ApbA"/>
    <property type="match status" value="1"/>
</dbReference>
<dbReference type="GO" id="GO:0015940">
    <property type="term" value="P:pantothenate biosynthetic process"/>
    <property type="evidence" value="ECO:0007669"/>
    <property type="project" value="UniProtKB-UniPathway"/>
</dbReference>
<dbReference type="PANTHER" id="PTHR21708:SF26">
    <property type="entry name" value="2-DEHYDROPANTOATE 2-REDUCTASE"/>
    <property type="match status" value="1"/>
</dbReference>
<proteinExistence type="inferred from homology"/>